<evidence type="ECO:0000313" key="1">
    <source>
        <dbReference type="EMBL" id="BCF88696.1"/>
    </source>
</evidence>
<proteinExistence type="predicted"/>
<dbReference type="EMBL" id="AP023174">
    <property type="protein sequence ID" value="BCF88696.1"/>
    <property type="molecule type" value="Genomic_DNA"/>
</dbReference>
<dbReference type="RefSeq" id="WP_180719686.1">
    <property type="nucleotide sequence ID" value="NZ_AP023174.1"/>
</dbReference>
<organism evidence="1 2">
    <name type="scientific">Paraburkholderia largidicola</name>
    <dbReference type="NCBI Taxonomy" id="3014751"/>
    <lineage>
        <taxon>Bacteria</taxon>
        <taxon>Pseudomonadati</taxon>
        <taxon>Pseudomonadota</taxon>
        <taxon>Betaproteobacteria</taxon>
        <taxon>Burkholderiales</taxon>
        <taxon>Burkholderiaceae</taxon>
        <taxon>Paraburkholderia</taxon>
    </lineage>
</organism>
<dbReference type="AlphaFoldDB" id="A0A7I8BJ35"/>
<name>A0A7I8BJ35_9BURK</name>
<accession>A0A7I8BJ35</accession>
<gene>
    <name evidence="1" type="ORF">PPGU16_17630</name>
</gene>
<dbReference type="Proteomes" id="UP000510888">
    <property type="component" value="Chromosome 1"/>
</dbReference>
<reference evidence="1 2" key="1">
    <citation type="journal article" date="2020" name="Genes (Basel)">
        <title>Genomic Comparison of Insect Gut Symbionts from Divergent Burkholderia Subclades.</title>
        <authorList>
            <person name="Takeshita K."/>
            <person name="Kikuchi Y."/>
        </authorList>
    </citation>
    <scope>NUCLEOTIDE SEQUENCE [LARGE SCALE GENOMIC DNA]</scope>
    <source>
        <strain evidence="1 2">PGU16</strain>
    </source>
</reference>
<sequence length="96" mass="10441">MSPERALLGSVETFAGVRIIESPLCADVPRMTVNPDFARLMPAQFVAELNSWMRKRFGTTDVMVRIDDRTVAMSPIAVAELRSMVAASKFGGGVPV</sequence>
<dbReference type="KEGG" id="plad:PPGU16_17630"/>
<protein>
    <submittedName>
        <fullName evidence="1">Uncharacterized protein</fullName>
    </submittedName>
</protein>
<evidence type="ECO:0000313" key="2">
    <source>
        <dbReference type="Proteomes" id="UP000510888"/>
    </source>
</evidence>
<keyword evidence="2" id="KW-1185">Reference proteome</keyword>